<organism evidence="2 3">
    <name type="scientific">Sulfurimonas autotrophica (strain ATCC BAA-671 / DSM 16294 / JCM 11897 / OK10)</name>
    <dbReference type="NCBI Taxonomy" id="563040"/>
    <lineage>
        <taxon>Bacteria</taxon>
        <taxon>Pseudomonadati</taxon>
        <taxon>Campylobacterota</taxon>
        <taxon>Epsilonproteobacteria</taxon>
        <taxon>Campylobacterales</taxon>
        <taxon>Sulfurimonadaceae</taxon>
        <taxon>Sulfurimonas</taxon>
    </lineage>
</organism>
<sequence>MLSMKIPYLDDVIQLINDNEDLIAYNYKGKDNQLLMSKELVDAIYAFIEKNKPDNIDEKELLKVVIRQAFELSKNDVVVSRSGQIFIKIFDEKTKQDVKEKDVGTVAGRYNGFSEEELHDFYQEFFADEENKDFFQFIAKEFFQKYFVEHPINNEIYEKYVFSYIKQIIAEQLDAMYDDDNDGFFQGFSGYIFRIHFKEVFEHIADLMLYEISINNNYIIKFLKYYSLNILVVGGKKYKIPSLETEDGLRWNVVSMLSIAKVYTKSKKNLDKFKKEMNKIKKEMSQFYVEGLSPLEYNALAYDKITNLEKDIEDQKLELEKNYDSLELSTDENEDKKIKRDIIRIKSHTGTMVNQKREIFNSMISKARFHQYANLQKELESLQKEYKKEKKVILQNQKAYMSMRNSLVKALTEKRQLL</sequence>
<feature type="coiled-coil region" evidence="1">
    <location>
        <begin position="263"/>
        <end position="336"/>
    </location>
</feature>
<reference evidence="3" key="1">
    <citation type="journal article" date="2010" name="Stand. Genomic Sci.">
        <title>Complete genome sequence of Sulfurimonas autotrophica type strain (OK10).</title>
        <authorList>
            <person name="Sikorski J."/>
            <person name="Munk C."/>
            <person name="Lapidus A."/>
            <person name="Djao O."/>
            <person name="Lucas S."/>
            <person name="Glavina Del Rio T."/>
            <person name="Nolan M."/>
            <person name="Tice H."/>
            <person name="Han C."/>
            <person name="Cheng J."/>
            <person name="Tapia R."/>
            <person name="Goodwin L."/>
            <person name="Pitluck S."/>
            <person name="Liolios K."/>
            <person name="Ivanova N."/>
            <person name="Mavromatis K."/>
            <person name="Mikhailova N."/>
            <person name="Pati A."/>
            <person name="Sims D."/>
            <person name="Meincke L."/>
            <person name="Brettin T."/>
            <person name="Detter J."/>
            <person name="Chen A."/>
            <person name="Palaniappan K."/>
            <person name="Land M."/>
            <person name="Hauser L."/>
            <person name="Chang Y."/>
            <person name="Jeffries C."/>
            <person name="Rohde M."/>
            <person name="Lang E."/>
            <person name="Spring S."/>
            <person name="Goker M."/>
            <person name="Woyke T."/>
            <person name="Bristow J."/>
            <person name="Eisen J."/>
            <person name="Markowitz V."/>
            <person name="Hugenholtz P."/>
            <person name="Kyrpides N."/>
            <person name="Klenk H."/>
        </authorList>
    </citation>
    <scope>NUCLEOTIDE SEQUENCE [LARGE SCALE GENOMIC DNA]</scope>
    <source>
        <strain evidence="3">ATCC BAA-671 / DSM 16294 / JCM 11897 / OK10</strain>
    </source>
</reference>
<feature type="coiled-coil region" evidence="1">
    <location>
        <begin position="372"/>
        <end position="399"/>
    </location>
</feature>
<dbReference type="STRING" id="563040.Saut_1078"/>
<evidence type="ECO:0000313" key="3">
    <source>
        <dbReference type="Proteomes" id="UP000007803"/>
    </source>
</evidence>
<dbReference type="EMBL" id="CP002205">
    <property type="protein sequence ID" value="ADN09127.1"/>
    <property type="molecule type" value="Genomic_DNA"/>
</dbReference>
<dbReference type="AlphaFoldDB" id="E0USG4"/>
<dbReference type="KEGG" id="sua:Saut_1078"/>
<evidence type="ECO:0000256" key="1">
    <source>
        <dbReference type="SAM" id="Coils"/>
    </source>
</evidence>
<dbReference type="Proteomes" id="UP000007803">
    <property type="component" value="Chromosome"/>
</dbReference>
<evidence type="ECO:0000313" key="2">
    <source>
        <dbReference type="EMBL" id="ADN09127.1"/>
    </source>
</evidence>
<name>E0USG4_SULAO</name>
<gene>
    <name evidence="2" type="ordered locus">Saut_1078</name>
</gene>
<keyword evidence="3" id="KW-1185">Reference proteome</keyword>
<dbReference type="OrthoDB" id="5333112at2"/>
<proteinExistence type="predicted"/>
<protein>
    <submittedName>
        <fullName evidence="2">Uncharacterized protein</fullName>
    </submittedName>
</protein>
<keyword evidence="1" id="KW-0175">Coiled coil</keyword>
<dbReference type="HOGENOM" id="CLU_539602_0_0_7"/>
<accession>E0USG4</accession>